<accession>A0A5B7HKF2</accession>
<organism evidence="1 2">
    <name type="scientific">Portunus trituberculatus</name>
    <name type="common">Swimming crab</name>
    <name type="synonym">Neptunus trituberculatus</name>
    <dbReference type="NCBI Taxonomy" id="210409"/>
    <lineage>
        <taxon>Eukaryota</taxon>
        <taxon>Metazoa</taxon>
        <taxon>Ecdysozoa</taxon>
        <taxon>Arthropoda</taxon>
        <taxon>Crustacea</taxon>
        <taxon>Multicrustacea</taxon>
        <taxon>Malacostraca</taxon>
        <taxon>Eumalacostraca</taxon>
        <taxon>Eucarida</taxon>
        <taxon>Decapoda</taxon>
        <taxon>Pleocyemata</taxon>
        <taxon>Brachyura</taxon>
        <taxon>Eubrachyura</taxon>
        <taxon>Portunoidea</taxon>
        <taxon>Portunidae</taxon>
        <taxon>Portuninae</taxon>
        <taxon>Portunus</taxon>
    </lineage>
</organism>
<evidence type="ECO:0000313" key="1">
    <source>
        <dbReference type="EMBL" id="MPC70426.1"/>
    </source>
</evidence>
<gene>
    <name evidence="1" type="ORF">E2C01_064675</name>
</gene>
<reference evidence="1 2" key="1">
    <citation type="submission" date="2019-05" db="EMBL/GenBank/DDBJ databases">
        <title>Another draft genome of Portunus trituberculatus and its Hox gene families provides insights of decapod evolution.</title>
        <authorList>
            <person name="Jeong J.-H."/>
            <person name="Song I."/>
            <person name="Kim S."/>
            <person name="Choi T."/>
            <person name="Kim D."/>
            <person name="Ryu S."/>
            <person name="Kim W."/>
        </authorList>
    </citation>
    <scope>NUCLEOTIDE SEQUENCE [LARGE SCALE GENOMIC DNA]</scope>
    <source>
        <tissue evidence="1">Muscle</tissue>
    </source>
</reference>
<sequence length="74" mass="7983">MAAPAQSLAVPLCGHPPPFLFPPSRCAWQKTPVPSQSSAEVDTCTFGFWHRVETRVAGLFWVLTSLGLGVVPSF</sequence>
<comment type="caution">
    <text evidence="1">The sequence shown here is derived from an EMBL/GenBank/DDBJ whole genome shotgun (WGS) entry which is preliminary data.</text>
</comment>
<keyword evidence="2" id="KW-1185">Reference proteome</keyword>
<dbReference type="AlphaFoldDB" id="A0A5B7HKF2"/>
<protein>
    <submittedName>
        <fullName evidence="1">Uncharacterized protein</fullName>
    </submittedName>
</protein>
<proteinExistence type="predicted"/>
<dbReference type="EMBL" id="VSRR010031116">
    <property type="protein sequence ID" value="MPC70426.1"/>
    <property type="molecule type" value="Genomic_DNA"/>
</dbReference>
<name>A0A5B7HKF2_PORTR</name>
<dbReference type="Proteomes" id="UP000324222">
    <property type="component" value="Unassembled WGS sequence"/>
</dbReference>
<evidence type="ECO:0000313" key="2">
    <source>
        <dbReference type="Proteomes" id="UP000324222"/>
    </source>
</evidence>